<dbReference type="Proteomes" id="UP001552299">
    <property type="component" value="Unassembled WGS sequence"/>
</dbReference>
<proteinExistence type="predicted"/>
<organism evidence="3 4">
    <name type="scientific">Dendrobium thyrsiflorum</name>
    <name type="common">Pinecone-like raceme dendrobium</name>
    <name type="synonym">Orchid</name>
    <dbReference type="NCBI Taxonomy" id="117978"/>
    <lineage>
        <taxon>Eukaryota</taxon>
        <taxon>Viridiplantae</taxon>
        <taxon>Streptophyta</taxon>
        <taxon>Embryophyta</taxon>
        <taxon>Tracheophyta</taxon>
        <taxon>Spermatophyta</taxon>
        <taxon>Magnoliopsida</taxon>
        <taxon>Liliopsida</taxon>
        <taxon>Asparagales</taxon>
        <taxon>Orchidaceae</taxon>
        <taxon>Epidendroideae</taxon>
        <taxon>Malaxideae</taxon>
        <taxon>Dendrobiinae</taxon>
        <taxon>Dendrobium</taxon>
    </lineage>
</organism>
<sequence>MLGATAMACLALRRLVYALTPRAAGVPFAGVLIHHLRPPVAACASRHYARMRNRSPPAPKEVESEPESSSSSSDEEELMDPYREDDLESEELDCFVLDFGAGEKEEEKRGGEEDA</sequence>
<evidence type="ECO:0000313" key="4">
    <source>
        <dbReference type="Proteomes" id="UP001552299"/>
    </source>
</evidence>
<evidence type="ECO:0000313" key="3">
    <source>
        <dbReference type="EMBL" id="KAL0904080.1"/>
    </source>
</evidence>
<dbReference type="AlphaFoldDB" id="A0ABD0TWK5"/>
<keyword evidence="4" id="KW-1185">Reference proteome</keyword>
<comment type="caution">
    <text evidence="3">The sequence shown here is derived from an EMBL/GenBank/DDBJ whole genome shotgun (WGS) entry which is preliminary data.</text>
</comment>
<dbReference type="EMBL" id="JANQDX010000019">
    <property type="protein sequence ID" value="KAL0904080.1"/>
    <property type="molecule type" value="Genomic_DNA"/>
</dbReference>
<keyword evidence="2" id="KW-0732">Signal</keyword>
<feature type="signal peptide" evidence="2">
    <location>
        <begin position="1"/>
        <end position="18"/>
    </location>
</feature>
<feature type="chain" id="PRO_5044803593" evidence="2">
    <location>
        <begin position="19"/>
        <end position="115"/>
    </location>
</feature>
<protein>
    <submittedName>
        <fullName evidence="3">Uncharacterized protein</fullName>
    </submittedName>
</protein>
<accession>A0ABD0TWK5</accession>
<feature type="region of interest" description="Disordered" evidence="1">
    <location>
        <begin position="51"/>
        <end position="88"/>
    </location>
</feature>
<evidence type="ECO:0000256" key="2">
    <source>
        <dbReference type="SAM" id="SignalP"/>
    </source>
</evidence>
<gene>
    <name evidence="3" type="ORF">M5K25_026152</name>
</gene>
<feature type="compositionally biased region" description="Acidic residues" evidence="1">
    <location>
        <begin position="73"/>
        <end position="88"/>
    </location>
</feature>
<name>A0ABD0TWK5_DENTH</name>
<evidence type="ECO:0000256" key="1">
    <source>
        <dbReference type="SAM" id="MobiDB-lite"/>
    </source>
</evidence>
<reference evidence="3 4" key="1">
    <citation type="journal article" date="2024" name="Plant Biotechnol. J.">
        <title>Dendrobium thyrsiflorum genome and its molecular insights into genes involved in important horticultural traits.</title>
        <authorList>
            <person name="Chen B."/>
            <person name="Wang J.Y."/>
            <person name="Zheng P.J."/>
            <person name="Li K.L."/>
            <person name="Liang Y.M."/>
            <person name="Chen X.F."/>
            <person name="Zhang C."/>
            <person name="Zhao X."/>
            <person name="He X."/>
            <person name="Zhang G.Q."/>
            <person name="Liu Z.J."/>
            <person name="Xu Q."/>
        </authorList>
    </citation>
    <scope>NUCLEOTIDE SEQUENCE [LARGE SCALE GENOMIC DNA]</scope>
    <source>
        <strain evidence="3">GZMU011</strain>
    </source>
</reference>